<reference evidence="1 2" key="1">
    <citation type="journal article" date="2023" name="Plants (Basel)">
        <title>Bridging the Gap: Combining Genomics and Transcriptomics Approaches to Understand Stylosanthes scabra, an Orphan Legume from the Brazilian Caatinga.</title>
        <authorList>
            <person name="Ferreira-Neto J.R.C."/>
            <person name="da Silva M.D."/>
            <person name="Binneck E."/>
            <person name="de Melo N.F."/>
            <person name="da Silva R.H."/>
            <person name="de Melo A.L.T.M."/>
            <person name="Pandolfi V."/>
            <person name="Bustamante F.O."/>
            <person name="Brasileiro-Vidal A.C."/>
            <person name="Benko-Iseppon A.M."/>
        </authorList>
    </citation>
    <scope>NUCLEOTIDE SEQUENCE [LARGE SCALE GENOMIC DNA]</scope>
    <source>
        <tissue evidence="1">Leaves</tissue>
    </source>
</reference>
<protein>
    <submittedName>
        <fullName evidence="1">Uncharacterized protein</fullName>
    </submittedName>
</protein>
<evidence type="ECO:0000313" key="2">
    <source>
        <dbReference type="Proteomes" id="UP001341840"/>
    </source>
</evidence>
<keyword evidence="2" id="KW-1185">Reference proteome</keyword>
<organism evidence="1 2">
    <name type="scientific">Stylosanthes scabra</name>
    <dbReference type="NCBI Taxonomy" id="79078"/>
    <lineage>
        <taxon>Eukaryota</taxon>
        <taxon>Viridiplantae</taxon>
        <taxon>Streptophyta</taxon>
        <taxon>Embryophyta</taxon>
        <taxon>Tracheophyta</taxon>
        <taxon>Spermatophyta</taxon>
        <taxon>Magnoliopsida</taxon>
        <taxon>eudicotyledons</taxon>
        <taxon>Gunneridae</taxon>
        <taxon>Pentapetalae</taxon>
        <taxon>rosids</taxon>
        <taxon>fabids</taxon>
        <taxon>Fabales</taxon>
        <taxon>Fabaceae</taxon>
        <taxon>Papilionoideae</taxon>
        <taxon>50 kb inversion clade</taxon>
        <taxon>dalbergioids sensu lato</taxon>
        <taxon>Dalbergieae</taxon>
        <taxon>Pterocarpus clade</taxon>
        <taxon>Stylosanthes</taxon>
    </lineage>
</organism>
<comment type="caution">
    <text evidence="1">The sequence shown here is derived from an EMBL/GenBank/DDBJ whole genome shotgun (WGS) entry which is preliminary data.</text>
</comment>
<sequence length="112" mass="12366">MAIRSVHQNQPPNQSLMVIRVAACPLLSQAPSLGQSTSHCCPTQGRTRHRLRETVLRPLRALTRTSLALGRAQSVAPRKCSQATRHRDVPRARPLALGKARRVVTHRRGARG</sequence>
<gene>
    <name evidence="1" type="ORF">PIB30_038712</name>
</gene>
<evidence type="ECO:0000313" key="1">
    <source>
        <dbReference type="EMBL" id="MED6122323.1"/>
    </source>
</evidence>
<dbReference type="EMBL" id="JASCZI010030409">
    <property type="protein sequence ID" value="MED6122323.1"/>
    <property type="molecule type" value="Genomic_DNA"/>
</dbReference>
<dbReference type="Proteomes" id="UP001341840">
    <property type="component" value="Unassembled WGS sequence"/>
</dbReference>
<proteinExistence type="predicted"/>
<accession>A0ABU6RE72</accession>
<name>A0ABU6RE72_9FABA</name>